<dbReference type="EMBL" id="DS113279">
    <property type="protein sequence ID" value="EAY13833.1"/>
    <property type="molecule type" value="Genomic_DNA"/>
</dbReference>
<dbReference type="FunFam" id="1.10.10.10:FF:000300">
    <property type="entry name" value="Eukaryotic translation initiation factor 3 subunit C"/>
    <property type="match status" value="1"/>
</dbReference>
<dbReference type="InterPro" id="IPR036390">
    <property type="entry name" value="WH_DNA-bd_sf"/>
</dbReference>
<protein>
    <recommendedName>
        <fullName evidence="2">COP9 signalosome complex subunit 4</fullName>
    </recommendedName>
</protein>
<dbReference type="PANTHER" id="PTHR10855">
    <property type="entry name" value="26S PROTEASOME NON-ATPASE REGULATORY SUBUNIT 12/COP9 SIGNALOSOME COMPLEX SUBUNIT 4"/>
    <property type="match status" value="1"/>
</dbReference>
<dbReference type="PROSITE" id="PS50250">
    <property type="entry name" value="PCI"/>
    <property type="match status" value="1"/>
</dbReference>
<dbReference type="VEuPathDB" id="TrichDB:TVAG_043930"/>
<dbReference type="Pfam" id="PF01399">
    <property type="entry name" value="PCI"/>
    <property type="match status" value="1"/>
</dbReference>
<proteinExistence type="inferred from homology"/>
<keyword evidence="6" id="KW-0648">Protein biosynthesis</keyword>
<dbReference type="InParanoid" id="A2E0F3"/>
<evidence type="ECO:0000256" key="6">
    <source>
        <dbReference type="ARBA" id="ARBA00022917"/>
    </source>
</evidence>
<gene>
    <name evidence="8" type="ORF">TVAG_043930</name>
</gene>
<dbReference type="SMR" id="A2E0F3"/>
<organism evidence="8 9">
    <name type="scientific">Trichomonas vaginalis (strain ATCC PRA-98 / G3)</name>
    <dbReference type="NCBI Taxonomy" id="412133"/>
    <lineage>
        <taxon>Eukaryota</taxon>
        <taxon>Metamonada</taxon>
        <taxon>Parabasalia</taxon>
        <taxon>Trichomonadida</taxon>
        <taxon>Trichomonadidae</taxon>
        <taxon>Trichomonas</taxon>
    </lineage>
</organism>
<dbReference type="GO" id="GO:0008180">
    <property type="term" value="C:COP9 signalosome"/>
    <property type="evidence" value="ECO:0000318"/>
    <property type="project" value="GO_Central"/>
</dbReference>
<keyword evidence="9" id="KW-1185">Reference proteome</keyword>
<dbReference type="InterPro" id="IPR040134">
    <property type="entry name" value="PSMD12/CSN4"/>
</dbReference>
<evidence type="ECO:0000256" key="5">
    <source>
        <dbReference type="ARBA" id="ARBA00022790"/>
    </source>
</evidence>
<dbReference type="AlphaFoldDB" id="A2E0F3"/>
<name>A2E0F3_TRIV3</name>
<keyword evidence="5" id="KW-0736">Signalosome</keyword>
<accession>A2E0F3</accession>
<comment type="similarity">
    <text evidence="1">Belongs to the CSN4 family.</text>
</comment>
<dbReference type="RefSeq" id="XP_001326056.1">
    <property type="nucleotide sequence ID" value="XM_001326021.1"/>
</dbReference>
<dbReference type="SUPFAM" id="SSF46785">
    <property type="entry name" value="Winged helix' DNA-binding domain"/>
    <property type="match status" value="1"/>
</dbReference>
<dbReference type="Proteomes" id="UP000001542">
    <property type="component" value="Unassembled WGS sequence"/>
</dbReference>
<dbReference type="eggNOG" id="KOG1497">
    <property type="taxonomic scope" value="Eukaryota"/>
</dbReference>
<evidence type="ECO:0000256" key="4">
    <source>
        <dbReference type="ARBA" id="ARBA00022540"/>
    </source>
</evidence>
<dbReference type="SMART" id="SM00088">
    <property type="entry name" value="PINT"/>
    <property type="match status" value="1"/>
</dbReference>
<reference evidence="8" key="1">
    <citation type="submission" date="2006-10" db="EMBL/GenBank/DDBJ databases">
        <authorList>
            <person name="Amadeo P."/>
            <person name="Zhao Q."/>
            <person name="Wortman J."/>
            <person name="Fraser-Liggett C."/>
            <person name="Carlton J."/>
        </authorList>
    </citation>
    <scope>NUCLEOTIDE SEQUENCE</scope>
    <source>
        <strain evidence="8">G3</strain>
    </source>
</reference>
<dbReference type="PANTHER" id="PTHR10855:SF2">
    <property type="entry name" value="COP9 SIGNALOSOME COMPLEX SUBUNIT 4"/>
    <property type="match status" value="1"/>
</dbReference>
<sequence length="378" mass="43743">MSVENLVEDAINAQNTPEEFSKIVLNYIKANDSVNYYNAFKHFKKNSKRFSDAIKAIRDSANVLKDMKDIANALKFFEAIDEFLADYPSFFEELKEVIEIYEKICRAGNKLSQFAKLLEKKPVDETKMKPSEILDLYLTIANLHLQSKGISKAQQYFAKAKPYYFPNSTPLENQKVYNNTHTNLMIETKNFLAASQQLLSTYLDKKLSQGQDKQKLLLRAIIFAGVCPPGPSRDEQFQQIMKIEEAQKIPEYKLILRLNNRQIISDTEIEEFWNIIKEEESVSKQYFQANIKKHNMTQISYIYKSVSIERIAKMIGSTQAEVLNNLNSMISSHEIKAKIDQPNNKVVYHNDDVYNIDDQILEFCDKVLRLADSIQEAK</sequence>
<dbReference type="STRING" id="5722.A2E0F3"/>
<dbReference type="OrthoDB" id="295656at2759"/>
<dbReference type="Gene3D" id="1.10.10.10">
    <property type="entry name" value="Winged helix-like DNA-binding domain superfamily/Winged helix DNA-binding domain"/>
    <property type="match status" value="1"/>
</dbReference>
<evidence type="ECO:0000256" key="2">
    <source>
        <dbReference type="ARBA" id="ARBA00014881"/>
    </source>
</evidence>
<evidence type="ECO:0000256" key="1">
    <source>
        <dbReference type="ARBA" id="ARBA00010417"/>
    </source>
</evidence>
<evidence type="ECO:0000313" key="9">
    <source>
        <dbReference type="Proteomes" id="UP000001542"/>
    </source>
</evidence>
<dbReference type="InterPro" id="IPR036388">
    <property type="entry name" value="WH-like_DNA-bd_sf"/>
</dbReference>
<dbReference type="VEuPathDB" id="TrichDB:TVAGG3_0540990"/>
<feature type="domain" description="PCI" evidence="7">
    <location>
        <begin position="187"/>
        <end position="353"/>
    </location>
</feature>
<dbReference type="InterPro" id="IPR000717">
    <property type="entry name" value="PCI_dom"/>
</dbReference>
<evidence type="ECO:0000256" key="3">
    <source>
        <dbReference type="ARBA" id="ARBA00022490"/>
    </source>
</evidence>
<dbReference type="KEGG" id="tva:4771818"/>
<reference evidence="8" key="2">
    <citation type="journal article" date="2007" name="Science">
        <title>Draft genome sequence of the sexually transmitted pathogen Trichomonas vaginalis.</title>
        <authorList>
            <person name="Carlton J.M."/>
            <person name="Hirt R.P."/>
            <person name="Silva J.C."/>
            <person name="Delcher A.L."/>
            <person name="Schatz M."/>
            <person name="Zhao Q."/>
            <person name="Wortman J.R."/>
            <person name="Bidwell S.L."/>
            <person name="Alsmark U.C.M."/>
            <person name="Besteiro S."/>
            <person name="Sicheritz-Ponten T."/>
            <person name="Noel C.J."/>
            <person name="Dacks J.B."/>
            <person name="Foster P.G."/>
            <person name="Simillion C."/>
            <person name="Van de Peer Y."/>
            <person name="Miranda-Saavedra D."/>
            <person name="Barton G.J."/>
            <person name="Westrop G.D."/>
            <person name="Mueller S."/>
            <person name="Dessi D."/>
            <person name="Fiori P.L."/>
            <person name="Ren Q."/>
            <person name="Paulsen I."/>
            <person name="Zhang H."/>
            <person name="Bastida-Corcuera F.D."/>
            <person name="Simoes-Barbosa A."/>
            <person name="Brown M.T."/>
            <person name="Hayes R.D."/>
            <person name="Mukherjee M."/>
            <person name="Okumura C.Y."/>
            <person name="Schneider R."/>
            <person name="Smith A.J."/>
            <person name="Vanacova S."/>
            <person name="Villalvazo M."/>
            <person name="Haas B.J."/>
            <person name="Pertea M."/>
            <person name="Feldblyum T.V."/>
            <person name="Utterback T.R."/>
            <person name="Shu C.L."/>
            <person name="Osoegawa K."/>
            <person name="de Jong P.J."/>
            <person name="Hrdy I."/>
            <person name="Horvathova L."/>
            <person name="Zubacova Z."/>
            <person name="Dolezal P."/>
            <person name="Malik S.B."/>
            <person name="Logsdon J.M. Jr."/>
            <person name="Henze K."/>
            <person name="Gupta A."/>
            <person name="Wang C.C."/>
            <person name="Dunne R.L."/>
            <person name="Upcroft J.A."/>
            <person name="Upcroft P."/>
            <person name="White O."/>
            <person name="Salzberg S.L."/>
            <person name="Tang P."/>
            <person name="Chiu C.-H."/>
            <person name="Lee Y.-S."/>
            <person name="Embley T.M."/>
            <person name="Coombs G.H."/>
            <person name="Mottram J.C."/>
            <person name="Tachezy J."/>
            <person name="Fraser-Liggett C.M."/>
            <person name="Johnson P.J."/>
        </authorList>
    </citation>
    <scope>NUCLEOTIDE SEQUENCE [LARGE SCALE GENOMIC DNA]</scope>
    <source>
        <strain evidence="8">G3</strain>
    </source>
</reference>
<evidence type="ECO:0000259" key="7">
    <source>
        <dbReference type="PROSITE" id="PS50250"/>
    </source>
</evidence>
<dbReference type="GO" id="GO:0003743">
    <property type="term" value="F:translation initiation factor activity"/>
    <property type="evidence" value="ECO:0007669"/>
    <property type="project" value="UniProtKB-KW"/>
</dbReference>
<evidence type="ECO:0000313" key="8">
    <source>
        <dbReference type="EMBL" id="EAY13833.1"/>
    </source>
</evidence>
<keyword evidence="3" id="KW-0963">Cytoplasm</keyword>
<keyword evidence="4" id="KW-0396">Initiation factor</keyword>